<dbReference type="GO" id="GO:1990481">
    <property type="term" value="P:mRNA pseudouridine synthesis"/>
    <property type="evidence" value="ECO:0007669"/>
    <property type="project" value="TreeGrafter"/>
</dbReference>
<comment type="catalytic activity">
    <reaction evidence="1">
        <text>uridine(55) in tRNA = pseudouridine(55) in tRNA</text>
        <dbReference type="Rhea" id="RHEA:42532"/>
        <dbReference type="Rhea" id="RHEA-COMP:10101"/>
        <dbReference type="Rhea" id="RHEA-COMP:10102"/>
        <dbReference type="ChEBI" id="CHEBI:65314"/>
        <dbReference type="ChEBI" id="CHEBI:65315"/>
        <dbReference type="EC" id="5.4.99.25"/>
    </reaction>
</comment>
<name>A0A2M8LCM2_9BACT</name>
<keyword evidence="4" id="KW-0819">tRNA processing</keyword>
<evidence type="ECO:0000259" key="6">
    <source>
        <dbReference type="Pfam" id="PF01509"/>
    </source>
</evidence>
<evidence type="ECO:0000256" key="3">
    <source>
        <dbReference type="ARBA" id="ARBA00012787"/>
    </source>
</evidence>
<gene>
    <name evidence="7" type="primary">truB</name>
    <name evidence="7" type="ORF">COV01_01425</name>
</gene>
<dbReference type="GO" id="GO:0160148">
    <property type="term" value="F:tRNA pseudouridine(55) synthase activity"/>
    <property type="evidence" value="ECO:0007669"/>
    <property type="project" value="UniProtKB-EC"/>
</dbReference>
<comment type="similarity">
    <text evidence="2">Belongs to the pseudouridine synthase TruB family. Type 1 subfamily.</text>
</comment>
<comment type="caution">
    <text evidence="7">The sequence shown here is derived from an EMBL/GenBank/DDBJ whole genome shotgun (WGS) entry which is preliminary data.</text>
</comment>
<dbReference type="InterPro" id="IPR002501">
    <property type="entry name" value="PsdUridine_synth_N"/>
</dbReference>
<protein>
    <recommendedName>
        <fullName evidence="3">tRNA pseudouridine(55) synthase</fullName>
        <ecNumber evidence="3">5.4.99.25</ecNumber>
    </recommendedName>
</protein>
<dbReference type="GO" id="GO:0006400">
    <property type="term" value="P:tRNA modification"/>
    <property type="evidence" value="ECO:0007669"/>
    <property type="project" value="TreeGrafter"/>
</dbReference>
<dbReference type="InterPro" id="IPR020103">
    <property type="entry name" value="PsdUridine_synth_cat_dom_sf"/>
</dbReference>
<proteinExistence type="inferred from homology"/>
<dbReference type="SUPFAM" id="SSF55120">
    <property type="entry name" value="Pseudouridine synthase"/>
    <property type="match status" value="1"/>
</dbReference>
<dbReference type="Pfam" id="PF01509">
    <property type="entry name" value="TruB_N"/>
    <property type="match status" value="1"/>
</dbReference>
<dbReference type="PANTHER" id="PTHR13767">
    <property type="entry name" value="TRNA-PSEUDOURIDINE SYNTHASE"/>
    <property type="match status" value="1"/>
</dbReference>
<evidence type="ECO:0000256" key="4">
    <source>
        <dbReference type="ARBA" id="ARBA00022694"/>
    </source>
</evidence>
<organism evidence="7 8">
    <name type="scientific">Candidatus Taylorbacteria bacterium CG10_big_fil_rev_8_21_14_0_10_41_48</name>
    <dbReference type="NCBI Taxonomy" id="1975024"/>
    <lineage>
        <taxon>Bacteria</taxon>
        <taxon>Candidatus Tayloriibacteriota</taxon>
    </lineage>
</organism>
<dbReference type="InterPro" id="IPR014780">
    <property type="entry name" value="tRNA_psdUridine_synth_TruB"/>
</dbReference>
<dbReference type="EMBL" id="PFEQ01000006">
    <property type="protein sequence ID" value="PJE74369.1"/>
    <property type="molecule type" value="Genomic_DNA"/>
</dbReference>
<evidence type="ECO:0000313" key="8">
    <source>
        <dbReference type="Proteomes" id="UP000228700"/>
    </source>
</evidence>
<feature type="domain" description="Pseudouridine synthase II N-terminal" evidence="6">
    <location>
        <begin position="31"/>
        <end position="180"/>
    </location>
</feature>
<dbReference type="EC" id="5.4.99.25" evidence="3"/>
<evidence type="ECO:0000256" key="1">
    <source>
        <dbReference type="ARBA" id="ARBA00000385"/>
    </source>
</evidence>
<reference evidence="8" key="1">
    <citation type="submission" date="2017-09" db="EMBL/GenBank/DDBJ databases">
        <title>Depth-based differentiation of microbial function through sediment-hosted aquifers and enrichment of novel symbionts in the deep terrestrial subsurface.</title>
        <authorList>
            <person name="Probst A.J."/>
            <person name="Ladd B."/>
            <person name="Jarett J.K."/>
            <person name="Geller-Mcgrath D.E."/>
            <person name="Sieber C.M.K."/>
            <person name="Emerson J.B."/>
            <person name="Anantharaman K."/>
            <person name="Thomas B.C."/>
            <person name="Malmstrom R."/>
            <person name="Stieglmeier M."/>
            <person name="Klingl A."/>
            <person name="Woyke T."/>
            <person name="Ryan C.M."/>
            <person name="Banfield J.F."/>
        </authorList>
    </citation>
    <scope>NUCLEOTIDE SEQUENCE [LARGE SCALE GENOMIC DNA]</scope>
</reference>
<dbReference type="AlphaFoldDB" id="A0A2M8LCM2"/>
<dbReference type="PANTHER" id="PTHR13767:SF2">
    <property type="entry name" value="PSEUDOURIDYLATE SYNTHASE TRUB1"/>
    <property type="match status" value="1"/>
</dbReference>
<accession>A0A2M8LCM2</accession>
<evidence type="ECO:0000256" key="2">
    <source>
        <dbReference type="ARBA" id="ARBA00005642"/>
    </source>
</evidence>
<sequence length="220" mass="24892">MLLIDKPKGITSFDVIRILRKKYAKLGNPIPKFGHAGTLDPLASGLLLVAVGDETKTISQYVGLPKTYEVEMLIGEKRTTGDMEGEVVEMRDVRDERDVREERVKEIAEGMIGKLSLPVPLYSAIKKDGEPLYKKARRGERVDVPLKEMEVYNFEIFETIHDDERCAVFAMMKVSSGSYVRSIVEEFGKRLGYPTTTKELRRTKIGNFDIKNAQDLSSMI</sequence>
<keyword evidence="5" id="KW-0413">Isomerase</keyword>
<dbReference type="Proteomes" id="UP000228700">
    <property type="component" value="Unassembled WGS sequence"/>
</dbReference>
<evidence type="ECO:0000256" key="5">
    <source>
        <dbReference type="ARBA" id="ARBA00023235"/>
    </source>
</evidence>
<evidence type="ECO:0000313" key="7">
    <source>
        <dbReference type="EMBL" id="PJE74369.1"/>
    </source>
</evidence>
<dbReference type="Gene3D" id="3.30.2350.10">
    <property type="entry name" value="Pseudouridine synthase"/>
    <property type="match status" value="1"/>
</dbReference>
<dbReference type="NCBIfam" id="TIGR00431">
    <property type="entry name" value="TruB"/>
    <property type="match status" value="1"/>
</dbReference>
<dbReference type="GO" id="GO:0003723">
    <property type="term" value="F:RNA binding"/>
    <property type="evidence" value="ECO:0007669"/>
    <property type="project" value="InterPro"/>
</dbReference>